<evidence type="ECO:0000313" key="3">
    <source>
        <dbReference type="Proteomes" id="UP000279307"/>
    </source>
</evidence>
<evidence type="ECO:0000256" key="1">
    <source>
        <dbReference type="SAM" id="MobiDB-lite"/>
    </source>
</evidence>
<dbReference type="EMBL" id="QOIP01000002">
    <property type="protein sequence ID" value="RLU25771.1"/>
    <property type="molecule type" value="Genomic_DNA"/>
</dbReference>
<protein>
    <submittedName>
        <fullName evidence="2">Uncharacterized protein</fullName>
    </submittedName>
</protein>
<feature type="region of interest" description="Disordered" evidence="1">
    <location>
        <begin position="1"/>
        <end position="36"/>
    </location>
</feature>
<sequence>MHTCNLPGRRDWQTWSQSTHRRQGHVHAPYTSLGSGVAVGLKGRSTHRELRWGRPTGSACVGVSDSTPPVAHPSQGMKKIERQGRPAAARRAVRRRVVKQVGQGVRTSRIANEAKGRNGQIDEARAT</sequence>
<gene>
    <name evidence="2" type="ORF">DMN91_001930</name>
</gene>
<reference evidence="2 3" key="1">
    <citation type="journal article" date="2018" name="Genome Res.">
        <title>The genomic architecture and molecular evolution of ant odorant receptors.</title>
        <authorList>
            <person name="McKenzie S.K."/>
            <person name="Kronauer D.J.C."/>
        </authorList>
    </citation>
    <scope>NUCLEOTIDE SEQUENCE [LARGE SCALE GENOMIC DNA]</scope>
    <source>
        <strain evidence="2">Clonal line C1</strain>
    </source>
</reference>
<dbReference type="AlphaFoldDB" id="A0A3L8DZ82"/>
<accession>A0A3L8DZ82</accession>
<organism evidence="2 3">
    <name type="scientific">Ooceraea biroi</name>
    <name type="common">Clonal raider ant</name>
    <name type="synonym">Cerapachys biroi</name>
    <dbReference type="NCBI Taxonomy" id="2015173"/>
    <lineage>
        <taxon>Eukaryota</taxon>
        <taxon>Metazoa</taxon>
        <taxon>Ecdysozoa</taxon>
        <taxon>Arthropoda</taxon>
        <taxon>Hexapoda</taxon>
        <taxon>Insecta</taxon>
        <taxon>Pterygota</taxon>
        <taxon>Neoptera</taxon>
        <taxon>Endopterygota</taxon>
        <taxon>Hymenoptera</taxon>
        <taxon>Apocrita</taxon>
        <taxon>Aculeata</taxon>
        <taxon>Formicoidea</taxon>
        <taxon>Formicidae</taxon>
        <taxon>Dorylinae</taxon>
        <taxon>Ooceraea</taxon>
    </lineage>
</organism>
<comment type="caution">
    <text evidence="2">The sequence shown here is derived from an EMBL/GenBank/DDBJ whole genome shotgun (WGS) entry which is preliminary data.</text>
</comment>
<name>A0A3L8DZ82_OOCBI</name>
<feature type="compositionally biased region" description="Basic and acidic residues" evidence="1">
    <location>
        <begin position="112"/>
        <end position="127"/>
    </location>
</feature>
<feature type="region of interest" description="Disordered" evidence="1">
    <location>
        <begin position="52"/>
        <end position="127"/>
    </location>
</feature>
<dbReference type="Proteomes" id="UP000279307">
    <property type="component" value="Chromosome 2"/>
</dbReference>
<proteinExistence type="predicted"/>
<evidence type="ECO:0000313" key="2">
    <source>
        <dbReference type="EMBL" id="RLU25771.1"/>
    </source>
</evidence>